<feature type="transmembrane region" description="Helical" evidence="2">
    <location>
        <begin position="31"/>
        <end position="53"/>
    </location>
</feature>
<feature type="compositionally biased region" description="Basic and acidic residues" evidence="1">
    <location>
        <begin position="134"/>
        <end position="144"/>
    </location>
</feature>
<comment type="caution">
    <text evidence="3">The sequence shown here is derived from an EMBL/GenBank/DDBJ whole genome shotgun (WGS) entry which is preliminary data.</text>
</comment>
<feature type="region of interest" description="Disordered" evidence="1">
    <location>
        <begin position="206"/>
        <end position="269"/>
    </location>
</feature>
<feature type="compositionally biased region" description="Basic residues" evidence="1">
    <location>
        <begin position="256"/>
        <end position="269"/>
    </location>
</feature>
<reference evidence="3 4" key="1">
    <citation type="submission" date="2023-01" db="EMBL/GenBank/DDBJ databases">
        <title>Novel species of the genus Asticcacaulis isolated from rivers.</title>
        <authorList>
            <person name="Lu H."/>
        </authorList>
    </citation>
    <scope>NUCLEOTIDE SEQUENCE [LARGE SCALE GENOMIC DNA]</scope>
    <source>
        <strain evidence="3 4">DXS10W</strain>
    </source>
</reference>
<feature type="compositionally biased region" description="Basic and acidic residues" evidence="1">
    <location>
        <begin position="218"/>
        <end position="231"/>
    </location>
</feature>
<evidence type="ECO:0000313" key="4">
    <source>
        <dbReference type="Proteomes" id="UP001216595"/>
    </source>
</evidence>
<keyword evidence="4" id="KW-1185">Reference proteome</keyword>
<evidence type="ECO:0000313" key="3">
    <source>
        <dbReference type="EMBL" id="MDC7693753.1"/>
    </source>
</evidence>
<evidence type="ECO:0000256" key="1">
    <source>
        <dbReference type="SAM" id="MobiDB-lite"/>
    </source>
</evidence>
<gene>
    <name evidence="3" type="ORF">PQU94_05595</name>
</gene>
<keyword evidence="2" id="KW-0812">Transmembrane</keyword>
<dbReference type="Proteomes" id="UP001216595">
    <property type="component" value="Unassembled WGS sequence"/>
</dbReference>
<feature type="region of interest" description="Disordered" evidence="1">
    <location>
        <begin position="120"/>
        <end position="144"/>
    </location>
</feature>
<sequence length="269" mass="29423">MRYADAPEDFGDPFGEGPRAVATIVLDGHTLILILGFLIAGVLLFALTVWLSAQLSKAGQLARHRASARAIYDSIRFSLHQAVSTSGALQLERARELSAVIEAKLGTLLALKDKTGKPFDDLKKALSEPEPDPENPKKDPPAKIKVDMTTDEHRVAVWRALQDFHEAWKDEAHILNLLEGAQDELSRRGVTSAFFFSRGLIDPRHPWGGAPAPAPKTPKPEKIKAKTRQSDELVVLTVAETTPIGPDDLPPPAPRPKGKLAKHKRNMLA</sequence>
<organism evidence="3 4">
    <name type="scientific">Asticcacaulis currens</name>
    <dbReference type="NCBI Taxonomy" id="2984210"/>
    <lineage>
        <taxon>Bacteria</taxon>
        <taxon>Pseudomonadati</taxon>
        <taxon>Pseudomonadota</taxon>
        <taxon>Alphaproteobacteria</taxon>
        <taxon>Caulobacterales</taxon>
        <taxon>Caulobacteraceae</taxon>
        <taxon>Asticcacaulis</taxon>
    </lineage>
</organism>
<dbReference type="RefSeq" id="WP_272740511.1">
    <property type="nucleotide sequence ID" value="NZ_JAQQKW010000003.1"/>
</dbReference>
<evidence type="ECO:0000256" key="2">
    <source>
        <dbReference type="SAM" id="Phobius"/>
    </source>
</evidence>
<keyword evidence="2" id="KW-1133">Transmembrane helix</keyword>
<protein>
    <submittedName>
        <fullName evidence="3">Uncharacterized protein</fullName>
    </submittedName>
</protein>
<proteinExistence type="predicted"/>
<name>A0ABT5IC39_9CAUL</name>
<keyword evidence="2" id="KW-0472">Membrane</keyword>
<accession>A0ABT5IC39</accession>
<dbReference type="EMBL" id="JAQQKW010000003">
    <property type="protein sequence ID" value="MDC7693753.1"/>
    <property type="molecule type" value="Genomic_DNA"/>
</dbReference>